<evidence type="ECO:0000313" key="3">
    <source>
        <dbReference type="Proteomes" id="UP000027982"/>
    </source>
</evidence>
<name>A0A068NT21_FIMGI</name>
<sequence>MPYVLTVNSTVQCAHGAKIALTSDAKLSVGGAKVLLLAGIQGATVNGCTNPTDPNTSSLTCATVATATGTATKLTVGGKPVVLDSLSGTTNGTPPPSGASISVADVGHQKLKAV</sequence>
<dbReference type="OrthoDB" id="3385499at2"/>
<dbReference type="HOGENOM" id="CLU_2117406_0_0_0"/>
<reference evidence="2 3" key="1">
    <citation type="journal article" date="2014" name="PLoS ONE">
        <title>The first complete genome sequence of the class fimbriimonadia in the phylum armatimonadetes.</title>
        <authorList>
            <person name="Hu Z.Y."/>
            <person name="Wang Y.Z."/>
            <person name="Im W.T."/>
            <person name="Wang S.Y."/>
            <person name="Zhao G.P."/>
            <person name="Zheng H.J."/>
            <person name="Quan Z.X."/>
        </authorList>
    </citation>
    <scope>NUCLEOTIDE SEQUENCE [LARGE SCALE GENOMIC DNA]</scope>
    <source>
        <strain evidence="2">Gsoil 348</strain>
    </source>
</reference>
<dbReference type="STRING" id="661478.OP10G_3129"/>
<keyword evidence="3" id="KW-1185">Reference proteome</keyword>
<dbReference type="Proteomes" id="UP000027982">
    <property type="component" value="Chromosome"/>
</dbReference>
<gene>
    <name evidence="2" type="ORF">OP10G_3129</name>
</gene>
<protein>
    <submittedName>
        <fullName evidence="2">Uncharacterized protein</fullName>
    </submittedName>
</protein>
<feature type="region of interest" description="Disordered" evidence="1">
    <location>
        <begin position="86"/>
        <end position="106"/>
    </location>
</feature>
<accession>A0A068NT21</accession>
<dbReference type="AlphaFoldDB" id="A0A068NT21"/>
<dbReference type="RefSeq" id="WP_025229542.1">
    <property type="nucleotide sequence ID" value="NZ_CP007139.1"/>
</dbReference>
<dbReference type="KEGG" id="fgi:OP10G_3129"/>
<organism evidence="2 3">
    <name type="scientific">Fimbriimonas ginsengisoli Gsoil 348</name>
    <dbReference type="NCBI Taxonomy" id="661478"/>
    <lineage>
        <taxon>Bacteria</taxon>
        <taxon>Bacillati</taxon>
        <taxon>Armatimonadota</taxon>
        <taxon>Fimbriimonadia</taxon>
        <taxon>Fimbriimonadales</taxon>
        <taxon>Fimbriimonadaceae</taxon>
        <taxon>Fimbriimonas</taxon>
    </lineage>
</organism>
<evidence type="ECO:0000313" key="2">
    <source>
        <dbReference type="EMBL" id="AIE86497.1"/>
    </source>
</evidence>
<dbReference type="EMBL" id="CP007139">
    <property type="protein sequence ID" value="AIE86497.1"/>
    <property type="molecule type" value="Genomic_DNA"/>
</dbReference>
<proteinExistence type="predicted"/>
<evidence type="ECO:0000256" key="1">
    <source>
        <dbReference type="SAM" id="MobiDB-lite"/>
    </source>
</evidence>